<accession>A0A448X1F7</accession>
<dbReference type="OrthoDB" id="786951at2759"/>
<gene>
    <name evidence="1" type="ORF">PXEA_LOCUS18992</name>
</gene>
<keyword evidence="2" id="KW-1185">Reference proteome</keyword>
<evidence type="ECO:0000313" key="2">
    <source>
        <dbReference type="Proteomes" id="UP000784294"/>
    </source>
</evidence>
<dbReference type="Proteomes" id="UP000784294">
    <property type="component" value="Unassembled WGS sequence"/>
</dbReference>
<protein>
    <submittedName>
        <fullName evidence="1">Uncharacterized protein</fullName>
    </submittedName>
</protein>
<reference evidence="1" key="1">
    <citation type="submission" date="2018-11" db="EMBL/GenBank/DDBJ databases">
        <authorList>
            <consortium name="Pathogen Informatics"/>
        </authorList>
    </citation>
    <scope>NUCLEOTIDE SEQUENCE</scope>
</reference>
<name>A0A448X1F7_9PLAT</name>
<sequence length="171" mass="19782">MPDERSGLGLHSERKRRAEAMMLARNSLEIELRTDFRSSISTRFRNEQLSRRIAAARNLCHRLDTDAGIDKPQDPCFWPPDQAISSVEKEKAAKCDLNKQTENCFPTSEDNKSSDEDLTIESNESKKYIVSKELCYSDEEDHFKVLAKGTPDENVSYFVLYIYIIFYIMVK</sequence>
<proteinExistence type="predicted"/>
<evidence type="ECO:0000313" key="1">
    <source>
        <dbReference type="EMBL" id="VEL25552.1"/>
    </source>
</evidence>
<organism evidence="1 2">
    <name type="scientific">Protopolystoma xenopodis</name>
    <dbReference type="NCBI Taxonomy" id="117903"/>
    <lineage>
        <taxon>Eukaryota</taxon>
        <taxon>Metazoa</taxon>
        <taxon>Spiralia</taxon>
        <taxon>Lophotrochozoa</taxon>
        <taxon>Platyhelminthes</taxon>
        <taxon>Monogenea</taxon>
        <taxon>Polyopisthocotylea</taxon>
        <taxon>Polystomatidea</taxon>
        <taxon>Polystomatidae</taxon>
        <taxon>Protopolystoma</taxon>
    </lineage>
</organism>
<dbReference type="EMBL" id="CAAALY010074761">
    <property type="protein sequence ID" value="VEL25552.1"/>
    <property type="molecule type" value="Genomic_DNA"/>
</dbReference>
<dbReference type="AlphaFoldDB" id="A0A448X1F7"/>
<comment type="caution">
    <text evidence="1">The sequence shown here is derived from an EMBL/GenBank/DDBJ whole genome shotgun (WGS) entry which is preliminary data.</text>
</comment>